<keyword evidence="1" id="KW-0732">Signal</keyword>
<organism evidence="2 3">
    <name type="scientific">Cystobacter ferrugineus</name>
    <dbReference type="NCBI Taxonomy" id="83449"/>
    <lineage>
        <taxon>Bacteria</taxon>
        <taxon>Pseudomonadati</taxon>
        <taxon>Myxococcota</taxon>
        <taxon>Myxococcia</taxon>
        <taxon>Myxococcales</taxon>
        <taxon>Cystobacterineae</taxon>
        <taxon>Archangiaceae</taxon>
        <taxon>Cystobacter</taxon>
    </lineage>
</organism>
<name>A0A1L9AW04_9BACT</name>
<evidence type="ECO:0008006" key="4">
    <source>
        <dbReference type="Google" id="ProtNLM"/>
    </source>
</evidence>
<feature type="signal peptide" evidence="1">
    <location>
        <begin position="1"/>
        <end position="28"/>
    </location>
</feature>
<reference evidence="2 3" key="2">
    <citation type="submission" date="2016-12" db="EMBL/GenBank/DDBJ databases">
        <title>Draft Genome Sequence of Cystobacter ferrugineus Strain Cbfe23.</title>
        <authorList>
            <person name="Akbar S."/>
            <person name="Dowd S.E."/>
            <person name="Stevens D.C."/>
        </authorList>
    </citation>
    <scope>NUCLEOTIDE SEQUENCE [LARGE SCALE GENOMIC DNA]</scope>
    <source>
        <strain evidence="2 3">Cbfe23</strain>
    </source>
</reference>
<comment type="caution">
    <text evidence="2">The sequence shown here is derived from an EMBL/GenBank/DDBJ whole genome shotgun (WGS) entry which is preliminary data.</text>
</comment>
<keyword evidence="3" id="KW-1185">Reference proteome</keyword>
<dbReference type="EMBL" id="MPIN01000021">
    <property type="protein sequence ID" value="OJH34191.1"/>
    <property type="molecule type" value="Genomic_DNA"/>
</dbReference>
<dbReference type="STRING" id="83449.BON30_44520"/>
<dbReference type="Proteomes" id="UP000182229">
    <property type="component" value="Unassembled WGS sequence"/>
</dbReference>
<evidence type="ECO:0000313" key="2">
    <source>
        <dbReference type="EMBL" id="OJH34191.1"/>
    </source>
</evidence>
<proteinExistence type="predicted"/>
<sequence>MHVERRARRVLLSLLCLTWMMPVACKRASETPAEGARGAQADNPAPAPAQATSLPVQVLPGLEVISKPEEAAAALRREWPQTYTLMEGRLPQRKARELRRCTDIEGVDVNDVDVITQQETEVVQLQFLQCRVMKALTTARPSRTSHVRELLTMKSPGEVLPAAMAPEFGEAAPDKAQERQGKSWSATEPELHFEPRTGERNAFSLEVTGRDTLGLLEWWATGDFNGDGQEDVIAYRAMSPRGGSLTDIAAFVLTRSQPQGVLQILEHWR</sequence>
<protein>
    <recommendedName>
        <fullName evidence="4">Lipoprotein</fullName>
    </recommendedName>
</protein>
<evidence type="ECO:0000256" key="1">
    <source>
        <dbReference type="SAM" id="SignalP"/>
    </source>
</evidence>
<reference evidence="3" key="1">
    <citation type="submission" date="2016-11" db="EMBL/GenBank/DDBJ databases">
        <authorList>
            <person name="Shukria A."/>
            <person name="Stevens D.C."/>
        </authorList>
    </citation>
    <scope>NUCLEOTIDE SEQUENCE [LARGE SCALE GENOMIC DNA]</scope>
    <source>
        <strain evidence="3">Cbfe23</strain>
    </source>
</reference>
<feature type="chain" id="PRO_5012386014" description="Lipoprotein" evidence="1">
    <location>
        <begin position="29"/>
        <end position="269"/>
    </location>
</feature>
<evidence type="ECO:0000313" key="3">
    <source>
        <dbReference type="Proteomes" id="UP000182229"/>
    </source>
</evidence>
<dbReference type="AlphaFoldDB" id="A0A1L9AW04"/>
<accession>A0A1L9AW04</accession>
<gene>
    <name evidence="2" type="ORF">BON30_44520</name>
</gene>